<protein>
    <submittedName>
        <fullName evidence="2">Uncharacterized protein</fullName>
    </submittedName>
</protein>
<gene>
    <name evidence="2" type="ORF">WR164_01580</name>
</gene>
<reference evidence="2" key="2">
    <citation type="journal article" date="2023" name="PLoS ONE">
        <title>Philodulcilactobacillus myokoensis gen. nov., sp. nov., a fructophilic, acidophilic, and agar-phobic lactic acid bacterium isolated from fermented vegetable extracts.</title>
        <authorList>
            <person name="Kouya T."/>
            <person name="Ishiyama Y."/>
            <person name="Ohashi S."/>
            <person name="Kumakubo R."/>
            <person name="Yamazaki T."/>
            <person name="Otaki T."/>
        </authorList>
    </citation>
    <scope>NUCLEOTIDE SEQUENCE</scope>
    <source>
        <strain evidence="2">WR16-4</strain>
    </source>
</reference>
<sequence length="182" mass="20692">MLIKRKFAIAFASLALVLPIGIGNVNQQAHASYAGHHASPTEIRGTWYVDSKSHSKFASFPIKYTKDTLLVDKVPFLSTKYSDCEGEVAHIYRFPKSKTGFAGTVYTMTKVKSIKNITNDSVFWLSHRKINGHRVLMEIDVNKSNHKHFSADFEIMTRNKIYHNYSFTYHGTYANAKKLIGK</sequence>
<keyword evidence="1" id="KW-0732">Signal</keyword>
<dbReference type="Proteomes" id="UP001144204">
    <property type="component" value="Unassembled WGS sequence"/>
</dbReference>
<keyword evidence="3" id="KW-1185">Reference proteome</keyword>
<reference evidence="2" key="1">
    <citation type="submission" date="2022-07" db="EMBL/GenBank/DDBJ databases">
        <authorList>
            <person name="Kouya T."/>
            <person name="Ishiyama Y."/>
        </authorList>
    </citation>
    <scope>NUCLEOTIDE SEQUENCE</scope>
    <source>
        <strain evidence="2">WR16-4</strain>
    </source>
</reference>
<organism evidence="2 3">
    <name type="scientific">Philodulcilactobacillus myokoensis</name>
    <dbReference type="NCBI Taxonomy" id="2929573"/>
    <lineage>
        <taxon>Bacteria</taxon>
        <taxon>Bacillati</taxon>
        <taxon>Bacillota</taxon>
        <taxon>Bacilli</taxon>
        <taxon>Lactobacillales</taxon>
        <taxon>Lactobacillaceae</taxon>
        <taxon>Philodulcilactobacillus</taxon>
    </lineage>
</organism>
<evidence type="ECO:0000256" key="1">
    <source>
        <dbReference type="SAM" id="SignalP"/>
    </source>
</evidence>
<feature type="chain" id="PRO_5040775654" evidence="1">
    <location>
        <begin position="32"/>
        <end position="182"/>
    </location>
</feature>
<dbReference type="EMBL" id="BRPL01000002">
    <property type="protein sequence ID" value="GLB46179.1"/>
    <property type="molecule type" value="Genomic_DNA"/>
</dbReference>
<evidence type="ECO:0000313" key="2">
    <source>
        <dbReference type="EMBL" id="GLB46179.1"/>
    </source>
</evidence>
<feature type="signal peptide" evidence="1">
    <location>
        <begin position="1"/>
        <end position="31"/>
    </location>
</feature>
<comment type="caution">
    <text evidence="2">The sequence shown here is derived from an EMBL/GenBank/DDBJ whole genome shotgun (WGS) entry which is preliminary data.</text>
</comment>
<dbReference type="AlphaFoldDB" id="A0A9W6ESI5"/>
<dbReference type="RefSeq" id="WP_286135637.1">
    <property type="nucleotide sequence ID" value="NZ_BRPL01000002.1"/>
</dbReference>
<accession>A0A9W6ESI5</accession>
<evidence type="ECO:0000313" key="3">
    <source>
        <dbReference type="Proteomes" id="UP001144204"/>
    </source>
</evidence>
<proteinExistence type="predicted"/>
<name>A0A9W6ESI5_9LACO</name>